<protein>
    <recommendedName>
        <fullName evidence="15">DNA 5'-3' helicase</fullName>
        <ecNumber evidence="15">5.6.2.3</ecNumber>
    </recommendedName>
</protein>
<comment type="catalytic activity">
    <reaction evidence="16">
        <text>ATP + H2O = ADP + phosphate + H(+)</text>
        <dbReference type="Rhea" id="RHEA:13065"/>
        <dbReference type="ChEBI" id="CHEBI:15377"/>
        <dbReference type="ChEBI" id="CHEBI:15378"/>
        <dbReference type="ChEBI" id="CHEBI:30616"/>
        <dbReference type="ChEBI" id="CHEBI:43474"/>
        <dbReference type="ChEBI" id="CHEBI:456216"/>
        <dbReference type="EC" id="5.6.2.3"/>
    </reaction>
</comment>
<dbReference type="InterPro" id="IPR027417">
    <property type="entry name" value="P-loop_NTPase"/>
</dbReference>
<evidence type="ECO:0000256" key="15">
    <source>
        <dbReference type="ARBA" id="ARBA00044969"/>
    </source>
</evidence>
<evidence type="ECO:0000256" key="11">
    <source>
        <dbReference type="ARBA" id="ARBA00023125"/>
    </source>
</evidence>
<dbReference type="SMART" id="SM00491">
    <property type="entry name" value="HELICc2"/>
    <property type="match status" value="1"/>
</dbReference>
<evidence type="ECO:0000256" key="13">
    <source>
        <dbReference type="ARBA" id="ARBA00023235"/>
    </source>
</evidence>
<keyword evidence="4" id="KW-0547">Nucleotide-binding</keyword>
<dbReference type="RefSeq" id="WP_161901113.1">
    <property type="nucleotide sequence ID" value="NZ_MAEL01000012.1"/>
</dbReference>
<evidence type="ECO:0000256" key="10">
    <source>
        <dbReference type="ARBA" id="ARBA00023014"/>
    </source>
</evidence>
<evidence type="ECO:0000256" key="6">
    <source>
        <dbReference type="ARBA" id="ARBA00022801"/>
    </source>
</evidence>
<keyword evidence="10" id="KW-0411">Iron-sulfur</keyword>
<name>A0ABQ6Z230_9ENTE</name>
<evidence type="ECO:0000256" key="3">
    <source>
        <dbReference type="ARBA" id="ARBA00022723"/>
    </source>
</evidence>
<dbReference type="InterPro" id="IPR011604">
    <property type="entry name" value="PDDEXK-like_dom_sf"/>
</dbReference>
<evidence type="ECO:0000256" key="5">
    <source>
        <dbReference type="ARBA" id="ARBA00022763"/>
    </source>
</evidence>
<dbReference type="Gene3D" id="1.10.30.20">
    <property type="entry name" value="Bacterial XPD DNA helicase, FeS cluster domain"/>
    <property type="match status" value="1"/>
</dbReference>
<evidence type="ECO:0000256" key="2">
    <source>
        <dbReference type="ARBA" id="ARBA00022485"/>
    </source>
</evidence>
<keyword evidence="8" id="KW-0067">ATP-binding</keyword>
<dbReference type="Pfam" id="PF06733">
    <property type="entry name" value="DEAD_2"/>
    <property type="match status" value="1"/>
</dbReference>
<dbReference type="Gene3D" id="1.10.275.40">
    <property type="match status" value="1"/>
</dbReference>
<evidence type="ECO:0000259" key="17">
    <source>
        <dbReference type="PROSITE" id="PS51193"/>
    </source>
</evidence>
<dbReference type="InterPro" id="IPR010614">
    <property type="entry name" value="RAD3-like_helicase_DEAD"/>
</dbReference>
<dbReference type="InterPro" id="IPR006554">
    <property type="entry name" value="Helicase-like_DEXD_c2"/>
</dbReference>
<evidence type="ECO:0000256" key="7">
    <source>
        <dbReference type="ARBA" id="ARBA00022806"/>
    </source>
</evidence>
<keyword evidence="2" id="KW-0004">4Fe-4S</keyword>
<dbReference type="Gene3D" id="3.40.50.300">
    <property type="entry name" value="P-loop containing nucleotide triphosphate hydrolases"/>
    <property type="match status" value="2"/>
</dbReference>
<keyword evidence="11" id="KW-0238">DNA-binding</keyword>
<accession>A0ABQ6Z230</accession>
<dbReference type="InterPro" id="IPR011545">
    <property type="entry name" value="DEAD/DEAH_box_helicase_dom"/>
</dbReference>
<dbReference type="SMART" id="SM00488">
    <property type="entry name" value="DEXDc2"/>
    <property type="match status" value="1"/>
</dbReference>
<comment type="caution">
    <text evidence="18">The sequence shown here is derived from an EMBL/GenBank/DDBJ whole genome shotgun (WGS) entry which is preliminary data.</text>
</comment>
<dbReference type="PROSITE" id="PS51193">
    <property type="entry name" value="HELICASE_ATP_BIND_2"/>
    <property type="match status" value="1"/>
</dbReference>
<dbReference type="InterPro" id="IPR042493">
    <property type="entry name" value="XPD_DNA_FeS"/>
</dbReference>
<gene>
    <name evidence="18" type="ORF">BAU17_13395</name>
</gene>
<keyword evidence="6" id="KW-0378">Hydrolase</keyword>
<evidence type="ECO:0000313" key="19">
    <source>
        <dbReference type="Proteomes" id="UP000782705"/>
    </source>
</evidence>
<dbReference type="SMART" id="SM00487">
    <property type="entry name" value="DEXDc"/>
    <property type="match status" value="1"/>
</dbReference>
<dbReference type="GO" id="GO:0004386">
    <property type="term" value="F:helicase activity"/>
    <property type="evidence" value="ECO:0007669"/>
    <property type="project" value="UniProtKB-KW"/>
</dbReference>
<dbReference type="EC" id="5.6.2.3" evidence="15"/>
<dbReference type="PANTHER" id="PTHR11472:SF34">
    <property type="entry name" value="REGULATOR OF TELOMERE ELONGATION HELICASE 1"/>
    <property type="match status" value="1"/>
</dbReference>
<keyword evidence="19" id="KW-1185">Reference proteome</keyword>
<evidence type="ECO:0000256" key="4">
    <source>
        <dbReference type="ARBA" id="ARBA00022741"/>
    </source>
</evidence>
<keyword evidence="13" id="KW-0413">Isomerase</keyword>
<evidence type="ECO:0000256" key="1">
    <source>
        <dbReference type="ARBA" id="ARBA00001966"/>
    </source>
</evidence>
<comment type="cofactor">
    <cofactor evidence="1">
        <name>[4Fe-4S] cluster</name>
        <dbReference type="ChEBI" id="CHEBI:49883"/>
    </cofactor>
</comment>
<evidence type="ECO:0000256" key="12">
    <source>
        <dbReference type="ARBA" id="ARBA00023204"/>
    </source>
</evidence>
<dbReference type="Gene3D" id="3.90.320.10">
    <property type="match status" value="1"/>
</dbReference>
<dbReference type="EMBL" id="MAEL01000012">
    <property type="protein sequence ID" value="KAF1305612.1"/>
    <property type="molecule type" value="Genomic_DNA"/>
</dbReference>
<feature type="domain" description="Helicase ATP-binding" evidence="17">
    <location>
        <begin position="179"/>
        <end position="426"/>
    </location>
</feature>
<organism evidence="18 19">
    <name type="scientific">Candidatus Enterococcus willemsii</name>
    <dbReference type="NCBI Taxonomy" id="1857215"/>
    <lineage>
        <taxon>Bacteria</taxon>
        <taxon>Bacillati</taxon>
        <taxon>Bacillota</taxon>
        <taxon>Bacilli</taxon>
        <taxon>Lactobacillales</taxon>
        <taxon>Enterococcaceae</taxon>
        <taxon>Enterococcus</taxon>
    </lineage>
</organism>
<dbReference type="InterPro" id="IPR014013">
    <property type="entry name" value="Helic_SF1/SF2_ATP-bd_DinG/Rad3"/>
</dbReference>
<evidence type="ECO:0000256" key="9">
    <source>
        <dbReference type="ARBA" id="ARBA00023004"/>
    </source>
</evidence>
<evidence type="ECO:0000256" key="8">
    <source>
        <dbReference type="ARBA" id="ARBA00022840"/>
    </source>
</evidence>
<keyword evidence="12" id="KW-0234">DNA repair</keyword>
<dbReference type="InterPro" id="IPR014001">
    <property type="entry name" value="Helicase_ATP-bd"/>
</dbReference>
<dbReference type="InterPro" id="IPR006555">
    <property type="entry name" value="ATP-dep_Helicase_C"/>
</dbReference>
<comment type="similarity">
    <text evidence="14">Belongs to the helicase family. DinG subfamily.</text>
</comment>
<keyword evidence="5" id="KW-0227">DNA damage</keyword>
<keyword evidence="7 18" id="KW-0347">Helicase</keyword>
<dbReference type="Proteomes" id="UP000782705">
    <property type="component" value="Unassembled WGS sequence"/>
</dbReference>
<dbReference type="Pfam" id="PF13307">
    <property type="entry name" value="Helicase_C_2"/>
    <property type="match status" value="1"/>
</dbReference>
<keyword evidence="9" id="KW-0408">Iron</keyword>
<dbReference type="InterPro" id="IPR045028">
    <property type="entry name" value="DinG/Rad3-like"/>
</dbReference>
<dbReference type="SUPFAM" id="SSF52540">
    <property type="entry name" value="P-loop containing nucleoside triphosphate hydrolases"/>
    <property type="match status" value="1"/>
</dbReference>
<dbReference type="PANTHER" id="PTHR11472">
    <property type="entry name" value="DNA REPAIR DEAD HELICASE RAD3/XP-D SUBFAMILY MEMBER"/>
    <property type="match status" value="1"/>
</dbReference>
<proteinExistence type="inferred from homology"/>
<evidence type="ECO:0000256" key="16">
    <source>
        <dbReference type="ARBA" id="ARBA00048954"/>
    </source>
</evidence>
<dbReference type="Pfam" id="PF00270">
    <property type="entry name" value="DEAD"/>
    <property type="match status" value="1"/>
</dbReference>
<reference evidence="18 19" key="1">
    <citation type="submission" date="2016-06" db="EMBL/GenBank/DDBJ databases">
        <title>Four novel species of enterococci isolated from chicken manure.</title>
        <authorList>
            <person name="Van Tyne D."/>
        </authorList>
    </citation>
    <scope>NUCLEOTIDE SEQUENCE [LARGE SCALE GENOMIC DNA]</scope>
    <source>
        <strain evidence="18 19">CU12B</strain>
    </source>
</reference>
<keyword evidence="3" id="KW-0479">Metal-binding</keyword>
<sequence>MQRGKISVRKLVEFILRKGSIDTRKVSNHTAQEGARIHRKLQKAAGENYQKEVFLKTEVDIEADQLIVEGRADGIFKADHWTIDEIKTSEIHYEDLEAGQIELFFYQGMVYAYIYSLQNELQQIDVQLTYYQTTEEKITRTIRTYDFEFLKSFFEELTQEYHKWLLFQEEWRRVRTTTLQTLAFPYEEYRKGQRELAVAAYKTLRNQQRLFVEAPTGTGKTISTLFPALKALGEERADRIFYLTAKTITRQVAEDALKALADVGAETKSVTLTAKDKICFLDERKCNPDDCIYANGYYDRINEGLWDLLHHENQFTREIIEKYAKKHQLCPFELSLDVSLFCDIVVGDYNYLFDPTVYLRRFFEEPAEKYYFLVDEAHNLVNRSREMYSATLTRSAFTGLIDSLSKEHRKIHRSLKKVDKEFLAIKQIAKEDNWTYHHQAPAAEELLNQLFKFSELAKEWLAAHPEDTAQEKMLAVYFDCLHFLKISEYYDDHYETTVEITPYDMSVRQFCIEPAPFLEKMLDKGASSLLFSASFSPLPYYQEVLGGGEEALRYRLASPFPIENQKILVTSYIQTTYKKRMESLPAIVEAIAAMVTSKTGNYLVFFPSYKYLDDVYDLFKELFPNIQTVIQDTKMNEEEREQFLAKFQANPTKSLVGFCVLGGIFSEGIDLKGTRLIGSAIVGVGLPQINNEQELIREYFDEHNRNGFEYAYQLPGMNKVLQAAGRVIRDLNDCGVVLLLDQRFTTGRYRQLFPPHWQAAQICRRPQELVHELTKFWQLKQDQM</sequence>
<evidence type="ECO:0000313" key="18">
    <source>
        <dbReference type="EMBL" id="KAF1305612.1"/>
    </source>
</evidence>
<evidence type="ECO:0000256" key="14">
    <source>
        <dbReference type="ARBA" id="ARBA00038058"/>
    </source>
</evidence>